<dbReference type="Pfam" id="PF13649">
    <property type="entry name" value="Methyltransf_25"/>
    <property type="match status" value="1"/>
</dbReference>
<dbReference type="SUPFAM" id="SSF53335">
    <property type="entry name" value="S-adenosyl-L-methionine-dependent methyltransferases"/>
    <property type="match status" value="1"/>
</dbReference>
<evidence type="ECO:0000256" key="3">
    <source>
        <dbReference type="ARBA" id="ARBA00022691"/>
    </source>
</evidence>
<dbReference type="CDD" id="cd02440">
    <property type="entry name" value="AdoMet_MTases"/>
    <property type="match status" value="1"/>
</dbReference>
<dbReference type="EMBL" id="JAAGWF010000003">
    <property type="protein sequence ID" value="NEK56595.1"/>
    <property type="molecule type" value="Genomic_DNA"/>
</dbReference>
<dbReference type="GO" id="GO:0003723">
    <property type="term" value="F:RNA binding"/>
    <property type="evidence" value="ECO:0007669"/>
    <property type="project" value="UniProtKB-KW"/>
</dbReference>
<comment type="caution">
    <text evidence="5">The sequence shown here is derived from an EMBL/GenBank/DDBJ whole genome shotgun (WGS) entry which is preliminary data.</text>
</comment>
<dbReference type="GO" id="GO:0000179">
    <property type="term" value="F:rRNA (adenine-N6,N6-)-dimethyltransferase activity"/>
    <property type="evidence" value="ECO:0007669"/>
    <property type="project" value="InterPro"/>
</dbReference>
<dbReference type="AlphaFoldDB" id="A0A7K3VVC9"/>
<evidence type="ECO:0000256" key="2">
    <source>
        <dbReference type="ARBA" id="ARBA00022679"/>
    </source>
</evidence>
<reference evidence="5 6" key="1">
    <citation type="submission" date="2020-02" db="EMBL/GenBank/DDBJ databases">
        <title>Geodermatophilus sabuli CPCC 205279 I12A-02694.</title>
        <authorList>
            <person name="Jiang Z."/>
        </authorList>
    </citation>
    <scope>NUCLEOTIDE SEQUENCE [LARGE SCALE GENOMIC DNA]</scope>
    <source>
        <strain evidence="5 6">I12A-02694</strain>
    </source>
</reference>
<dbReference type="Gene3D" id="3.40.50.150">
    <property type="entry name" value="Vaccinia Virus protein VP39"/>
    <property type="match status" value="1"/>
</dbReference>
<dbReference type="Proteomes" id="UP000470246">
    <property type="component" value="Unassembled WGS sequence"/>
</dbReference>
<name>A0A7K3VVC9_9ACTN</name>
<dbReference type="RefSeq" id="WP_163479796.1">
    <property type="nucleotide sequence ID" value="NZ_JAAGWF010000003.1"/>
</dbReference>
<protein>
    <submittedName>
        <fullName evidence="5">Methyltransferase domain-containing protein</fullName>
    </submittedName>
</protein>
<feature type="domain" description="Ribosomal RNA adenine methylase transferase N-terminal" evidence="4">
    <location>
        <begin position="32"/>
        <end position="175"/>
    </location>
</feature>
<keyword evidence="6" id="KW-1185">Reference proteome</keyword>
<evidence type="ECO:0000259" key="4">
    <source>
        <dbReference type="SMART" id="SM00650"/>
    </source>
</evidence>
<keyword evidence="2 5" id="KW-0808">Transferase</keyword>
<dbReference type="InterPro" id="IPR029063">
    <property type="entry name" value="SAM-dependent_MTases_sf"/>
</dbReference>
<keyword evidence="1 5" id="KW-0489">Methyltransferase</keyword>
<dbReference type="SMART" id="SM00650">
    <property type="entry name" value="rADc"/>
    <property type="match status" value="1"/>
</dbReference>
<evidence type="ECO:0000313" key="6">
    <source>
        <dbReference type="Proteomes" id="UP000470246"/>
    </source>
</evidence>
<keyword evidence="3" id="KW-0949">S-adenosyl-L-methionine</keyword>
<evidence type="ECO:0000313" key="5">
    <source>
        <dbReference type="EMBL" id="NEK56595.1"/>
    </source>
</evidence>
<sequence length="192" mass="21024">MISQFTDRLRFLRAFVAHPRQVGAVLPTSRWAVRDMLDLTDLATAGLVVELGAGTGSQTGEILARLGPDARLVALEIDPQLAKLLAERHRDPRLTVVCDSAEFLDAHLGGALADVVVSALPYTSLEPALRRRILDVLPRAMTPQGVTLVIQYSPLMQGELRQRFASVQRRISPWNVPPAFLFACRQPTGPAL</sequence>
<evidence type="ECO:0000256" key="1">
    <source>
        <dbReference type="ARBA" id="ARBA00022603"/>
    </source>
</evidence>
<proteinExistence type="predicted"/>
<accession>A0A7K3VVC9</accession>
<gene>
    <name evidence="5" type="ORF">GCU56_01740</name>
</gene>
<organism evidence="5 6">
    <name type="scientific">Geodermatophilus sabuli</name>
    <dbReference type="NCBI Taxonomy" id="1564158"/>
    <lineage>
        <taxon>Bacteria</taxon>
        <taxon>Bacillati</taxon>
        <taxon>Actinomycetota</taxon>
        <taxon>Actinomycetes</taxon>
        <taxon>Geodermatophilales</taxon>
        <taxon>Geodermatophilaceae</taxon>
        <taxon>Geodermatophilus</taxon>
    </lineage>
</organism>
<dbReference type="InterPro" id="IPR020598">
    <property type="entry name" value="rRNA_Ade_methylase_Trfase_N"/>
</dbReference>
<dbReference type="InterPro" id="IPR041698">
    <property type="entry name" value="Methyltransf_25"/>
</dbReference>